<keyword evidence="1" id="KW-0812">Transmembrane</keyword>
<dbReference type="EMBL" id="RWIS01000002">
    <property type="protein sequence ID" value="RSK35955.1"/>
    <property type="molecule type" value="Genomic_DNA"/>
</dbReference>
<keyword evidence="1" id="KW-0472">Membrane</keyword>
<gene>
    <name evidence="2" type="ORF">EI290_03415</name>
</gene>
<dbReference type="RefSeq" id="WP_125426797.1">
    <property type="nucleotide sequence ID" value="NZ_RWIS01000002.1"/>
</dbReference>
<proteinExistence type="predicted"/>
<keyword evidence="1" id="KW-1133">Transmembrane helix</keyword>
<reference evidence="2 3" key="1">
    <citation type="submission" date="2018-12" db="EMBL/GenBank/DDBJ databases">
        <authorList>
            <person name="Feng G."/>
            <person name="Zhu H."/>
        </authorList>
    </citation>
    <scope>NUCLEOTIDE SEQUENCE [LARGE SCALE GENOMIC DNA]</scope>
    <source>
        <strain evidence="2 3">9PBR-2</strain>
    </source>
</reference>
<dbReference type="OrthoDB" id="9824862at2"/>
<organism evidence="2 3">
    <name type="scientific">Hymenobacter metallilatus</name>
    <dbReference type="NCBI Taxonomy" id="2493666"/>
    <lineage>
        <taxon>Bacteria</taxon>
        <taxon>Pseudomonadati</taxon>
        <taxon>Bacteroidota</taxon>
        <taxon>Cytophagia</taxon>
        <taxon>Cytophagales</taxon>
        <taxon>Hymenobacteraceae</taxon>
        <taxon>Hymenobacter</taxon>
    </lineage>
</organism>
<dbReference type="Proteomes" id="UP000280066">
    <property type="component" value="Unassembled WGS sequence"/>
</dbReference>
<dbReference type="AlphaFoldDB" id="A0A428JR42"/>
<feature type="transmembrane region" description="Helical" evidence="1">
    <location>
        <begin position="12"/>
        <end position="33"/>
    </location>
</feature>
<evidence type="ECO:0000256" key="1">
    <source>
        <dbReference type="SAM" id="Phobius"/>
    </source>
</evidence>
<comment type="caution">
    <text evidence="2">The sequence shown here is derived from an EMBL/GenBank/DDBJ whole genome shotgun (WGS) entry which is preliminary data.</text>
</comment>
<name>A0A428JR42_9BACT</name>
<feature type="transmembrane region" description="Helical" evidence="1">
    <location>
        <begin position="54"/>
        <end position="71"/>
    </location>
</feature>
<sequence length="274" mass="31110">MVLPSQKASWVPHLLLAGLVAGLVLGACASVRFTRPDLRPAPIAIRYTIKRKGLLLFFFPAYDTVAIRLAYQRRPVPAPGTCPQAGKHPTLTSLRRLPGAEPRWLATVRCGYQAGAYLLRVPPSGPEYHFISPVSDENWRHQLRPIQPATYLYLATTDSMGTLFDLRTYQRHVVQLPALAETDRRNSLSRSWYTVSPDGQWVGRAFSRDTATYFRPANQSRRKRLPLLLLDQRNLTTGEQQRLRLPGVWLAPTQLPQSVRWEQEAGQWKLRPVP</sequence>
<keyword evidence="3" id="KW-1185">Reference proteome</keyword>
<evidence type="ECO:0000313" key="2">
    <source>
        <dbReference type="EMBL" id="RSK35955.1"/>
    </source>
</evidence>
<protein>
    <submittedName>
        <fullName evidence="2">Uncharacterized protein</fullName>
    </submittedName>
</protein>
<accession>A0A428JR42</accession>
<evidence type="ECO:0000313" key="3">
    <source>
        <dbReference type="Proteomes" id="UP000280066"/>
    </source>
</evidence>
<dbReference type="PROSITE" id="PS51257">
    <property type="entry name" value="PROKAR_LIPOPROTEIN"/>
    <property type="match status" value="1"/>
</dbReference>